<protein>
    <recommendedName>
        <fullName evidence="1">DUF7587 domain-containing protein</fullName>
    </recommendedName>
</protein>
<keyword evidence="3" id="KW-1185">Reference proteome</keyword>
<reference evidence="2" key="1">
    <citation type="journal article" date="2023" name="Mol. Phylogenet. Evol.">
        <title>Genome-scale phylogeny and comparative genomics of the fungal order Sordariales.</title>
        <authorList>
            <person name="Hensen N."/>
            <person name="Bonometti L."/>
            <person name="Westerberg I."/>
            <person name="Brannstrom I.O."/>
            <person name="Guillou S."/>
            <person name="Cros-Aarteil S."/>
            <person name="Calhoun S."/>
            <person name="Haridas S."/>
            <person name="Kuo A."/>
            <person name="Mondo S."/>
            <person name="Pangilinan J."/>
            <person name="Riley R."/>
            <person name="LaButti K."/>
            <person name="Andreopoulos B."/>
            <person name="Lipzen A."/>
            <person name="Chen C."/>
            <person name="Yan M."/>
            <person name="Daum C."/>
            <person name="Ng V."/>
            <person name="Clum A."/>
            <person name="Steindorff A."/>
            <person name="Ohm R.A."/>
            <person name="Martin F."/>
            <person name="Silar P."/>
            <person name="Natvig D.O."/>
            <person name="Lalanne C."/>
            <person name="Gautier V."/>
            <person name="Ament-Velasquez S.L."/>
            <person name="Kruys A."/>
            <person name="Hutchinson M.I."/>
            <person name="Powell A.J."/>
            <person name="Barry K."/>
            <person name="Miller A.N."/>
            <person name="Grigoriev I.V."/>
            <person name="Debuchy R."/>
            <person name="Gladieux P."/>
            <person name="Hiltunen Thoren M."/>
            <person name="Johannesson H."/>
        </authorList>
    </citation>
    <scope>NUCLEOTIDE SEQUENCE</scope>
    <source>
        <strain evidence="2">CBS 990.96</strain>
    </source>
</reference>
<reference evidence="2" key="2">
    <citation type="submission" date="2023-05" db="EMBL/GenBank/DDBJ databases">
        <authorList>
            <consortium name="Lawrence Berkeley National Laboratory"/>
            <person name="Steindorff A."/>
            <person name="Hensen N."/>
            <person name="Bonometti L."/>
            <person name="Westerberg I."/>
            <person name="Brannstrom I.O."/>
            <person name="Guillou S."/>
            <person name="Cros-Aarteil S."/>
            <person name="Calhoun S."/>
            <person name="Haridas S."/>
            <person name="Kuo A."/>
            <person name="Mondo S."/>
            <person name="Pangilinan J."/>
            <person name="Riley R."/>
            <person name="Labutti K."/>
            <person name="Andreopoulos B."/>
            <person name="Lipzen A."/>
            <person name="Chen C."/>
            <person name="Yanf M."/>
            <person name="Daum C."/>
            <person name="Ng V."/>
            <person name="Clum A."/>
            <person name="Ohm R."/>
            <person name="Martin F."/>
            <person name="Silar P."/>
            <person name="Natvig D."/>
            <person name="Lalanne C."/>
            <person name="Gautier V."/>
            <person name="Ament-Velasquez S.L."/>
            <person name="Kruys A."/>
            <person name="Hutchinson M.I."/>
            <person name="Powell A.J."/>
            <person name="Barry K."/>
            <person name="Miller A.N."/>
            <person name="Grigoriev I.V."/>
            <person name="Debuchy R."/>
            <person name="Gladieux P."/>
            <person name="Thoren M.H."/>
            <person name="Johannesson H."/>
        </authorList>
    </citation>
    <scope>NUCLEOTIDE SEQUENCE</scope>
    <source>
        <strain evidence="2">CBS 990.96</strain>
    </source>
</reference>
<name>A0AAN7BG88_9PEZI</name>
<sequence length="99" mass="11680">MSDYPLFIKSYQFPGENSPDILLYHVFDTEYSQTPYDDGYYSAEDISAGKECEPLDEGQTCIVRSVKILRRHLDWSNRIPTPFISLWDDEDHAWKEARR</sequence>
<accession>A0AAN7BG88</accession>
<dbReference type="AlphaFoldDB" id="A0AAN7BG88"/>
<feature type="non-terminal residue" evidence="2">
    <location>
        <position position="99"/>
    </location>
</feature>
<evidence type="ECO:0000259" key="1">
    <source>
        <dbReference type="Pfam" id="PF24494"/>
    </source>
</evidence>
<dbReference type="Proteomes" id="UP001301958">
    <property type="component" value="Unassembled WGS sequence"/>
</dbReference>
<organism evidence="2 3">
    <name type="scientific">Podospora fimiseda</name>
    <dbReference type="NCBI Taxonomy" id="252190"/>
    <lineage>
        <taxon>Eukaryota</taxon>
        <taxon>Fungi</taxon>
        <taxon>Dikarya</taxon>
        <taxon>Ascomycota</taxon>
        <taxon>Pezizomycotina</taxon>
        <taxon>Sordariomycetes</taxon>
        <taxon>Sordariomycetidae</taxon>
        <taxon>Sordariales</taxon>
        <taxon>Podosporaceae</taxon>
        <taxon>Podospora</taxon>
    </lineage>
</organism>
<feature type="domain" description="DUF7587" evidence="1">
    <location>
        <begin position="22"/>
        <end position="99"/>
    </location>
</feature>
<evidence type="ECO:0000313" key="3">
    <source>
        <dbReference type="Proteomes" id="UP001301958"/>
    </source>
</evidence>
<dbReference type="InterPro" id="IPR056009">
    <property type="entry name" value="DUF7587"/>
</dbReference>
<gene>
    <name evidence="2" type="ORF">QBC38DRAFT_462584</name>
</gene>
<proteinExistence type="predicted"/>
<comment type="caution">
    <text evidence="2">The sequence shown here is derived from an EMBL/GenBank/DDBJ whole genome shotgun (WGS) entry which is preliminary data.</text>
</comment>
<dbReference type="Pfam" id="PF24494">
    <property type="entry name" value="DUF7587"/>
    <property type="match status" value="1"/>
</dbReference>
<evidence type="ECO:0000313" key="2">
    <source>
        <dbReference type="EMBL" id="KAK4220480.1"/>
    </source>
</evidence>
<dbReference type="EMBL" id="MU865769">
    <property type="protein sequence ID" value="KAK4220480.1"/>
    <property type="molecule type" value="Genomic_DNA"/>
</dbReference>